<feature type="transmembrane region" description="Helical" evidence="1">
    <location>
        <begin position="322"/>
        <end position="344"/>
    </location>
</feature>
<evidence type="ECO:0000256" key="1">
    <source>
        <dbReference type="SAM" id="Phobius"/>
    </source>
</evidence>
<dbReference type="Gene3D" id="1.10.8.270">
    <property type="entry name" value="putative rabgap domain of human tbc1 domain family member 14 like domains"/>
    <property type="match status" value="1"/>
</dbReference>
<dbReference type="SUPFAM" id="SSF47923">
    <property type="entry name" value="Ypt/Rab-GAP domain of gyp1p"/>
    <property type="match status" value="2"/>
</dbReference>
<dbReference type="InterPro" id="IPR050302">
    <property type="entry name" value="Rab_GAP_TBC_domain"/>
</dbReference>
<reference evidence="3" key="2">
    <citation type="submission" date="2021-01" db="EMBL/GenBank/DDBJ databases">
        <authorList>
            <person name="Schikora-Tamarit M.A."/>
        </authorList>
    </citation>
    <scope>NUCLEOTIDE SEQUENCE</scope>
    <source>
        <strain evidence="3">CBS6341</strain>
    </source>
</reference>
<dbReference type="GO" id="GO:0005096">
    <property type="term" value="F:GTPase activator activity"/>
    <property type="evidence" value="ECO:0007669"/>
    <property type="project" value="TreeGrafter"/>
</dbReference>
<dbReference type="Proteomes" id="UP000769528">
    <property type="component" value="Unassembled WGS sequence"/>
</dbReference>
<dbReference type="GO" id="GO:0030427">
    <property type="term" value="C:site of polarized growth"/>
    <property type="evidence" value="ECO:0007669"/>
    <property type="project" value="UniProtKB-ARBA"/>
</dbReference>
<dbReference type="PANTHER" id="PTHR47219">
    <property type="entry name" value="RAB GTPASE-ACTIVATING PROTEIN 1-LIKE"/>
    <property type="match status" value="1"/>
</dbReference>
<name>A0A9P8TDI8_9ASCO</name>
<keyword evidence="1" id="KW-0472">Membrane</keyword>
<evidence type="ECO:0000313" key="4">
    <source>
        <dbReference type="Proteomes" id="UP000769528"/>
    </source>
</evidence>
<dbReference type="PROSITE" id="PS50086">
    <property type="entry name" value="TBC_RABGAP"/>
    <property type="match status" value="1"/>
</dbReference>
<gene>
    <name evidence="3" type="ORF">WICMUC_002822</name>
</gene>
<evidence type="ECO:0000313" key="3">
    <source>
        <dbReference type="EMBL" id="KAH3675166.1"/>
    </source>
</evidence>
<dbReference type="AlphaFoldDB" id="A0A9P8TDI8"/>
<accession>A0A9P8TDI8</accession>
<dbReference type="InterPro" id="IPR000195">
    <property type="entry name" value="Rab-GAP-TBC_dom"/>
</dbReference>
<reference evidence="3" key="1">
    <citation type="journal article" date="2021" name="Open Biol.">
        <title>Shared evolutionary footprints suggest mitochondrial oxidative damage underlies multiple complex I losses in fungi.</title>
        <authorList>
            <person name="Schikora-Tamarit M.A."/>
            <person name="Marcet-Houben M."/>
            <person name="Nosek J."/>
            <person name="Gabaldon T."/>
        </authorList>
    </citation>
    <scope>NUCLEOTIDE SEQUENCE</scope>
    <source>
        <strain evidence="3">CBS6341</strain>
    </source>
</reference>
<dbReference type="OrthoDB" id="159449at2759"/>
<dbReference type="InterPro" id="IPR035969">
    <property type="entry name" value="Rab-GAP_TBC_sf"/>
</dbReference>
<evidence type="ECO:0000259" key="2">
    <source>
        <dbReference type="PROSITE" id="PS50086"/>
    </source>
</evidence>
<dbReference type="EMBL" id="JAEUBF010000781">
    <property type="protein sequence ID" value="KAH3675166.1"/>
    <property type="molecule type" value="Genomic_DNA"/>
</dbReference>
<keyword evidence="4" id="KW-1185">Reference proteome</keyword>
<protein>
    <recommendedName>
        <fullName evidence="2">Rab-GAP TBC domain-containing protein</fullName>
    </recommendedName>
</protein>
<sequence>MDPETFTQLLLLESNLSKASLIVENDSTLDQTSLLLSHLDTVSNLNISYSSSSSIDNNISQLSIDDIQELFKRDGNFNLCLRCSTCNDLIFLNDEFAFINEPKPNLNKCCQNSYNIHINLQLDSIELSYWWFFINNFSSCILSLPNYTRFMIIKGIPMSLRERIWGIITKTTNPQGELIDNNYYKKLYESLNKDISPDIRIINNDVNRTFPELSIFNEYSQRLKFARILNAFSIYDSDMGYCQGLQFLVAPLLFHYNDEFKTFITLINLFKINELRYIYDNQMSGLNLWFYQFNEIFELENLELFNHFQNLNIDINIFLSQWFLSIFAITIPFTFLIRIFDILLMEGFKSTIFRIGLIILNSNNKILLNIDDDELIYKHLLSNMCWGVFANDDDYFMNLFKVQKIQNFTPQSLKLLEIKFNRETQNLNESNKPIFKKILKNLSNHTELFYTSLISSTSSINTNFQSSELSLKSTNSSSISLSSTSNDFDLELIEGLYNLCMDNKIKDPLLVKVKERLGI</sequence>
<dbReference type="Gene3D" id="1.10.472.80">
    <property type="entry name" value="Ypt/Rab-GAP domain of gyp1p, domain 3"/>
    <property type="match status" value="1"/>
</dbReference>
<feature type="domain" description="Rab-GAP TBC" evidence="2">
    <location>
        <begin position="155"/>
        <end position="347"/>
    </location>
</feature>
<keyword evidence="1" id="KW-1133">Transmembrane helix</keyword>
<keyword evidence="1" id="KW-0812">Transmembrane</keyword>
<organism evidence="3 4">
    <name type="scientific">Wickerhamomyces mucosus</name>
    <dbReference type="NCBI Taxonomy" id="1378264"/>
    <lineage>
        <taxon>Eukaryota</taxon>
        <taxon>Fungi</taxon>
        <taxon>Dikarya</taxon>
        <taxon>Ascomycota</taxon>
        <taxon>Saccharomycotina</taxon>
        <taxon>Saccharomycetes</taxon>
        <taxon>Phaffomycetales</taxon>
        <taxon>Wickerhamomycetaceae</taxon>
        <taxon>Wickerhamomyces</taxon>
    </lineage>
</organism>
<dbReference type="Pfam" id="PF00566">
    <property type="entry name" value="RabGAP-TBC"/>
    <property type="match status" value="1"/>
</dbReference>
<comment type="caution">
    <text evidence="3">The sequence shown here is derived from an EMBL/GenBank/DDBJ whole genome shotgun (WGS) entry which is preliminary data.</text>
</comment>
<proteinExistence type="predicted"/>
<dbReference type="SMART" id="SM00164">
    <property type="entry name" value="TBC"/>
    <property type="match status" value="1"/>
</dbReference>
<dbReference type="GO" id="GO:0031267">
    <property type="term" value="F:small GTPase binding"/>
    <property type="evidence" value="ECO:0007669"/>
    <property type="project" value="TreeGrafter"/>
</dbReference>
<dbReference type="PANTHER" id="PTHR47219:SF9">
    <property type="entry name" value="GTPASE ACTIVATING PROTEIN AND CENTROSOME-ASSOCIATED, ISOFORM B"/>
    <property type="match status" value="1"/>
</dbReference>